<dbReference type="GO" id="GO:0000045">
    <property type="term" value="P:autophagosome assembly"/>
    <property type="evidence" value="ECO:0007669"/>
    <property type="project" value="TreeGrafter"/>
</dbReference>
<evidence type="ECO:0000256" key="8">
    <source>
        <dbReference type="ARBA" id="ARBA00023055"/>
    </source>
</evidence>
<evidence type="ECO:0000256" key="2">
    <source>
        <dbReference type="ARBA" id="ARBA00004623"/>
    </source>
</evidence>
<keyword evidence="5" id="KW-0813">Transport</keyword>
<comment type="similarity">
    <text evidence="3">Belongs to the ATG2 family.</text>
</comment>
<comment type="catalytic activity">
    <reaction evidence="10">
        <text>a 1,2-diacyl-sn-glycero-3-phospho-L-serine(in) = a 1,2-diacyl-sn-glycero-3-phospho-L-serine(out)</text>
        <dbReference type="Rhea" id="RHEA:38663"/>
        <dbReference type="ChEBI" id="CHEBI:57262"/>
    </reaction>
</comment>
<keyword evidence="9" id="KW-0472">Membrane</keyword>
<dbReference type="EMBL" id="JABELV010000127">
    <property type="protein sequence ID" value="KAG7530123.1"/>
    <property type="molecule type" value="Genomic_DNA"/>
</dbReference>
<evidence type="ECO:0000313" key="14">
    <source>
        <dbReference type="EMBL" id="KAG7530123.1"/>
    </source>
</evidence>
<dbReference type="GO" id="GO:0061723">
    <property type="term" value="P:glycophagy"/>
    <property type="evidence" value="ECO:0007669"/>
    <property type="project" value="TreeGrafter"/>
</dbReference>
<keyword evidence="15" id="KW-1185">Reference proteome</keyword>
<keyword evidence="8" id="KW-0445">Lipid transport</keyword>
<evidence type="ECO:0000256" key="3">
    <source>
        <dbReference type="ARBA" id="ARBA00009714"/>
    </source>
</evidence>
<feature type="region of interest" description="Disordered" evidence="13">
    <location>
        <begin position="1025"/>
        <end position="1052"/>
    </location>
</feature>
<feature type="region of interest" description="Disordered" evidence="13">
    <location>
        <begin position="486"/>
        <end position="506"/>
    </location>
</feature>
<evidence type="ECO:0000256" key="7">
    <source>
        <dbReference type="ARBA" id="ARBA00023006"/>
    </source>
</evidence>
<organism evidence="14 15">
    <name type="scientific">Filobasidium floriforme</name>
    <dbReference type="NCBI Taxonomy" id="5210"/>
    <lineage>
        <taxon>Eukaryota</taxon>
        <taxon>Fungi</taxon>
        <taxon>Dikarya</taxon>
        <taxon>Basidiomycota</taxon>
        <taxon>Agaricomycotina</taxon>
        <taxon>Tremellomycetes</taxon>
        <taxon>Filobasidiales</taxon>
        <taxon>Filobasidiaceae</taxon>
        <taxon>Filobasidium</taxon>
    </lineage>
</organism>
<evidence type="ECO:0000313" key="15">
    <source>
        <dbReference type="Proteomes" id="UP000812966"/>
    </source>
</evidence>
<evidence type="ECO:0000256" key="13">
    <source>
        <dbReference type="SAM" id="MobiDB-lite"/>
    </source>
</evidence>
<evidence type="ECO:0000256" key="9">
    <source>
        <dbReference type="ARBA" id="ARBA00023136"/>
    </source>
</evidence>
<evidence type="ECO:0000256" key="10">
    <source>
        <dbReference type="ARBA" id="ARBA00024479"/>
    </source>
</evidence>
<reference evidence="14" key="1">
    <citation type="submission" date="2020-04" db="EMBL/GenBank/DDBJ databases">
        <title>Analysis of mating type loci in Filobasidium floriforme.</title>
        <authorList>
            <person name="Nowrousian M."/>
        </authorList>
    </citation>
    <scope>NUCLEOTIDE SEQUENCE</scope>
    <source>
        <strain evidence="14">CBS 6242</strain>
    </source>
</reference>
<dbReference type="GO" id="GO:0000422">
    <property type="term" value="P:autophagy of mitochondrion"/>
    <property type="evidence" value="ECO:0007669"/>
    <property type="project" value="TreeGrafter"/>
</dbReference>
<evidence type="ECO:0000256" key="5">
    <source>
        <dbReference type="ARBA" id="ARBA00022448"/>
    </source>
</evidence>
<dbReference type="GO" id="GO:0061709">
    <property type="term" value="P:reticulophagy"/>
    <property type="evidence" value="ECO:0007669"/>
    <property type="project" value="TreeGrafter"/>
</dbReference>
<comment type="subcellular location">
    <subcellularLocation>
        <location evidence="1">Endoplasmic reticulum membrane</location>
        <topology evidence="1">Peripheral membrane protein</topology>
    </subcellularLocation>
    <subcellularLocation>
        <location evidence="2">Preautophagosomal structure membrane</location>
        <topology evidence="2">Peripheral membrane protein</topology>
    </subcellularLocation>
</comment>
<comment type="catalytic activity">
    <reaction evidence="11">
        <text>a 1,2-diacyl-sn-glycero-3-phosphoethanolamine(in) = a 1,2-diacyl-sn-glycero-3-phosphoethanolamine(out)</text>
        <dbReference type="Rhea" id="RHEA:38895"/>
        <dbReference type="ChEBI" id="CHEBI:64612"/>
    </reaction>
</comment>
<proteinExistence type="inferred from homology"/>
<dbReference type="GO" id="GO:0006869">
    <property type="term" value="P:lipid transport"/>
    <property type="evidence" value="ECO:0007669"/>
    <property type="project" value="UniProtKB-KW"/>
</dbReference>
<accession>A0A8K0JJF3</accession>
<evidence type="ECO:0000256" key="1">
    <source>
        <dbReference type="ARBA" id="ARBA00004406"/>
    </source>
</evidence>
<dbReference type="Proteomes" id="UP000812966">
    <property type="component" value="Unassembled WGS sequence"/>
</dbReference>
<protein>
    <recommendedName>
        <fullName evidence="4">Autophagy-related protein 2</fullName>
    </recommendedName>
</protein>
<feature type="region of interest" description="Disordered" evidence="13">
    <location>
        <begin position="700"/>
        <end position="723"/>
    </location>
</feature>
<dbReference type="PANTHER" id="PTHR13190">
    <property type="entry name" value="AUTOPHAGY-RELATED 2, ISOFORM A"/>
    <property type="match status" value="1"/>
</dbReference>
<comment type="catalytic activity">
    <reaction evidence="12">
        <text>a 1,2-diacyl-sn-glycero-3-phosphocholine(in) = a 1,2-diacyl-sn-glycero-3-phosphocholine(out)</text>
        <dbReference type="Rhea" id="RHEA:38571"/>
        <dbReference type="ChEBI" id="CHEBI:57643"/>
    </reaction>
</comment>
<dbReference type="GO" id="GO:0034727">
    <property type="term" value="P:piecemeal microautophagy of the nucleus"/>
    <property type="evidence" value="ECO:0007669"/>
    <property type="project" value="TreeGrafter"/>
</dbReference>
<dbReference type="GO" id="GO:0034045">
    <property type="term" value="C:phagophore assembly site membrane"/>
    <property type="evidence" value="ECO:0007669"/>
    <property type="project" value="UniProtKB-SubCell"/>
</dbReference>
<gene>
    <name evidence="14" type="ORF">FFLO_05238</name>
</gene>
<evidence type="ECO:0000256" key="12">
    <source>
        <dbReference type="ARBA" id="ARBA00024631"/>
    </source>
</evidence>
<dbReference type="InterPro" id="IPR026849">
    <property type="entry name" value="ATG2"/>
</dbReference>
<dbReference type="GO" id="GO:0032266">
    <property type="term" value="F:phosphatidylinositol-3-phosphate binding"/>
    <property type="evidence" value="ECO:0007669"/>
    <property type="project" value="TreeGrafter"/>
</dbReference>
<dbReference type="GO" id="GO:0005789">
    <property type="term" value="C:endoplasmic reticulum membrane"/>
    <property type="evidence" value="ECO:0007669"/>
    <property type="project" value="UniProtKB-SubCell"/>
</dbReference>
<dbReference type="AlphaFoldDB" id="A0A8K0JJF3"/>
<comment type="caution">
    <text evidence="14">The sequence shown here is derived from an EMBL/GenBank/DDBJ whole genome shotgun (WGS) entry which is preliminary data.</text>
</comment>
<dbReference type="PANTHER" id="PTHR13190:SF1">
    <property type="entry name" value="AUTOPHAGY-RELATED 2, ISOFORM A"/>
    <property type="match status" value="1"/>
</dbReference>
<keyword evidence="6" id="KW-0256">Endoplasmic reticulum</keyword>
<dbReference type="GO" id="GO:0043495">
    <property type="term" value="F:protein-membrane adaptor activity"/>
    <property type="evidence" value="ECO:0007669"/>
    <property type="project" value="TreeGrafter"/>
</dbReference>
<dbReference type="Pfam" id="PF13329">
    <property type="entry name" value="ATG2_CAD"/>
    <property type="match status" value="1"/>
</dbReference>
<evidence type="ECO:0000256" key="6">
    <source>
        <dbReference type="ARBA" id="ARBA00022824"/>
    </source>
</evidence>
<keyword evidence="7" id="KW-0072">Autophagy</keyword>
<sequence>MMPFLHQLSTVFAQVPSSDERPQTSAREPTKSEYKLSCHRLRLKAGFPLQDRFYELDSHKENTDRQVVLDLCGVLASANGNGRSPSMVFDTLAIYFGLATVCKVSSGASAGEASETVIRPSLTMVETDGQNAHLHAQLPLLYIWLDDQVWAGMQYLADDLSLWLDSIANGEDLSTRDNIKLVSSRFFGPMSTVSPMDISVERLEGLQRKTLRLEIASIYVEVQGRDHNLKLDAATADVGIYALEGKESGNIVNVDLAHLKSSLHQASAPAITLLGELPGRTKSPASARPALSLRLATIQSTQTLLKQTSIDFNLSSSALYTKGREPWMDGIAKALQAPRDVFVDVAPSDITKVSISVDDVAIIYRTKMEGALCFDVNQFRVRTTKRHHAETQDFTLKSDEIRLHAADVDDKATSSHMQPEMLPWETSSYCDVAKLLNFRAKLSLRDHSEQVHIDINRMDTTVHGCTDSLRTTVQHLGSMVASFATTPEPPGKPETGHSHELPNPQKPVFQRDIDIVEKAFSREDMKPAEGDLLDDDLPTHRQYLTISRKGKLDSANQEDLRGADGIAIECQDWFEMDLDHHDELSDLLAKLPPATEKFSLRIVTENCNLKFELFDGYDWASTRHVIEVERKAMRRQLQRIRQVLATGQEAPQDVSELSGFAFNSVHLGLPEDTEFSSAAELASAIDISLKNLDNALEGQTEGWQELDDNRPPTATTVERKAGRSLNRASRAGIEFKLLGIHLQYLKPLFPNSSGFDSSLDLSVESLEILDNLPSSTWKTFMKTRPAERSAHRPLKTEPGASRCQIRWFGSSGNASSEASFKLHILPLRMHVDQDAVEFIKRFMSFSPNRPEEEDPAAKTSSTPAQFIQRAEVSPVEIKLDYKPKRINMNSLRKGHLGELINLFHFEDSKVVLRHATVRGVSGWGAVYGVLLQTWSPDIRANQMSDLVGGAAPVRSLIRVGEGVANLVLLPIEQYQKDGRIAKGIQRGGKSLAKTTTLEAIKITSKLATGTQVILEKAEAALRGSYSTPSEVIDNGSENQQKHSRYAEQPSGAREGLTQAYTALAHDLGSAAQTILAIPMEVHENAGSGEATGRTVIRAVPLAVVQTMMGVTNASRKTLQGIRNQLDSQVQQQLQEKYK</sequence>
<name>A0A8K0JJF3_9TREE</name>
<dbReference type="GO" id="GO:0061908">
    <property type="term" value="C:phagophore"/>
    <property type="evidence" value="ECO:0007669"/>
    <property type="project" value="TreeGrafter"/>
</dbReference>
<evidence type="ECO:0000256" key="4">
    <source>
        <dbReference type="ARBA" id="ARBA00018070"/>
    </source>
</evidence>
<evidence type="ECO:0000256" key="11">
    <source>
        <dbReference type="ARBA" id="ARBA00024615"/>
    </source>
</evidence>